<organism evidence="2 3">
    <name type="scientific">Paenibacillus ginsengarvi</name>
    <dbReference type="NCBI Taxonomy" id="400777"/>
    <lineage>
        <taxon>Bacteria</taxon>
        <taxon>Bacillati</taxon>
        <taxon>Bacillota</taxon>
        <taxon>Bacilli</taxon>
        <taxon>Bacillales</taxon>
        <taxon>Paenibacillaceae</taxon>
        <taxon>Paenibacillus</taxon>
    </lineage>
</organism>
<evidence type="ECO:0000313" key="3">
    <source>
        <dbReference type="Proteomes" id="UP000282311"/>
    </source>
</evidence>
<accession>A0A3B0CDY9</accession>
<feature type="domain" description="AraC effector-binding" evidence="1">
    <location>
        <begin position="11"/>
        <end position="169"/>
    </location>
</feature>
<dbReference type="SMART" id="SM00871">
    <property type="entry name" value="AraC_E_bind"/>
    <property type="match status" value="1"/>
</dbReference>
<dbReference type="InterPro" id="IPR029442">
    <property type="entry name" value="GyrI-like"/>
</dbReference>
<dbReference type="Gene3D" id="3.20.80.10">
    <property type="entry name" value="Regulatory factor, effector binding domain"/>
    <property type="match status" value="1"/>
</dbReference>
<dbReference type="InterPro" id="IPR010499">
    <property type="entry name" value="AraC_E-bd"/>
</dbReference>
<name>A0A3B0CDY9_9BACL</name>
<keyword evidence="3" id="KW-1185">Reference proteome</keyword>
<dbReference type="EMBL" id="RBAH01000010">
    <property type="protein sequence ID" value="RKN84003.1"/>
    <property type="molecule type" value="Genomic_DNA"/>
</dbReference>
<protein>
    <submittedName>
        <fullName evidence="2">GyrI-like domain-containing protein</fullName>
    </submittedName>
</protein>
<dbReference type="SUPFAM" id="SSF55136">
    <property type="entry name" value="Probable bacterial effector-binding domain"/>
    <property type="match status" value="1"/>
</dbReference>
<dbReference type="AlphaFoldDB" id="A0A3B0CDY9"/>
<evidence type="ECO:0000313" key="2">
    <source>
        <dbReference type="EMBL" id="RKN84003.1"/>
    </source>
</evidence>
<comment type="caution">
    <text evidence="2">The sequence shown here is derived from an EMBL/GenBank/DDBJ whole genome shotgun (WGS) entry which is preliminary data.</text>
</comment>
<reference evidence="2 3" key="1">
    <citation type="journal article" date="2007" name="Int. J. Syst. Evol. Microbiol.">
        <title>Paenibacillus ginsengarvi sp. nov., isolated from soil from ginseng cultivation.</title>
        <authorList>
            <person name="Yoon M.H."/>
            <person name="Ten L.N."/>
            <person name="Im W.T."/>
        </authorList>
    </citation>
    <scope>NUCLEOTIDE SEQUENCE [LARGE SCALE GENOMIC DNA]</scope>
    <source>
        <strain evidence="2 3">KCTC 13059</strain>
    </source>
</reference>
<dbReference type="Proteomes" id="UP000282311">
    <property type="component" value="Unassembled WGS sequence"/>
</dbReference>
<evidence type="ECO:0000259" key="1">
    <source>
        <dbReference type="SMART" id="SM00871"/>
    </source>
</evidence>
<dbReference type="Pfam" id="PF06445">
    <property type="entry name" value="GyrI-like"/>
    <property type="match status" value="1"/>
</dbReference>
<gene>
    <name evidence="2" type="ORF">D7M11_15605</name>
</gene>
<dbReference type="InterPro" id="IPR011256">
    <property type="entry name" value="Reg_factor_effector_dom_sf"/>
</dbReference>
<proteinExistence type="predicted"/>
<sequence>MMTRQEEGFHLECKVLECGERKLIGIEIVCPFQEMETEIPKAWLAMKNRIRELNGLVNDGILYGMYPQESDNPDPGQCYYYICAEVHAEQPVPEGMVRIDIPPQKYVSCVYRGPIKQFYTAYAKVNAFIASEGYVHNRKAYVLELKGPRTNVLDKETQENELELRIPIE</sequence>